<dbReference type="InterPro" id="IPR022689">
    <property type="entry name" value="Iron_dep_repressor"/>
</dbReference>
<keyword evidence="11" id="KW-0464">Manganese</keyword>
<evidence type="ECO:0000256" key="3">
    <source>
        <dbReference type="ARBA" id="ARBA00011738"/>
    </source>
</evidence>
<evidence type="ECO:0000256" key="9">
    <source>
        <dbReference type="ARBA" id="ARBA00023159"/>
    </source>
</evidence>
<proteinExistence type="inferred from homology"/>
<comment type="subunit">
    <text evidence="3">Homodimer.</text>
</comment>
<evidence type="ECO:0000256" key="11">
    <source>
        <dbReference type="ARBA" id="ARBA00023211"/>
    </source>
</evidence>
<evidence type="ECO:0000256" key="1">
    <source>
        <dbReference type="ARBA" id="ARBA00004496"/>
    </source>
</evidence>
<dbReference type="GO" id="GO:0046983">
    <property type="term" value="F:protein dimerization activity"/>
    <property type="evidence" value="ECO:0007669"/>
    <property type="project" value="InterPro"/>
</dbReference>
<organism evidence="15 16">
    <name type="scientific">Flavisolibacter tropicus</name>
    <dbReference type="NCBI Taxonomy" id="1492898"/>
    <lineage>
        <taxon>Bacteria</taxon>
        <taxon>Pseudomonadati</taxon>
        <taxon>Bacteroidota</taxon>
        <taxon>Chitinophagia</taxon>
        <taxon>Chitinophagales</taxon>
        <taxon>Chitinophagaceae</taxon>
        <taxon>Flavisolibacter</taxon>
    </lineage>
</organism>
<protein>
    <recommendedName>
        <fullName evidence="4">Transcriptional regulator MntR</fullName>
    </recommendedName>
    <alternativeName>
        <fullName evidence="13">Manganese transport regulator</fullName>
    </alternativeName>
</protein>
<dbReference type="InterPro" id="IPR022687">
    <property type="entry name" value="HTH_DTXR"/>
</dbReference>
<dbReference type="Pfam" id="PF04023">
    <property type="entry name" value="FeoA"/>
    <property type="match status" value="1"/>
</dbReference>
<dbReference type="Gene3D" id="1.10.10.10">
    <property type="entry name" value="Winged helix-like DNA-binding domain superfamily/Winged helix DNA-binding domain"/>
    <property type="match status" value="1"/>
</dbReference>
<keyword evidence="9" id="KW-0010">Activator</keyword>
<dbReference type="PANTHER" id="PTHR33238:SF11">
    <property type="entry name" value="TRANSCRIPTIONAL REGULATOR MNTR"/>
    <property type="match status" value="1"/>
</dbReference>
<accession>A0A172TT75</accession>
<evidence type="ECO:0000259" key="14">
    <source>
        <dbReference type="PROSITE" id="PS50944"/>
    </source>
</evidence>
<dbReference type="InterPro" id="IPR036390">
    <property type="entry name" value="WH_DNA-bd_sf"/>
</dbReference>
<comment type="similarity">
    <text evidence="2">Belongs to the DtxR/MntR family.</text>
</comment>
<dbReference type="Gene3D" id="1.10.60.10">
    <property type="entry name" value="Iron dependent repressor, metal binding and dimerisation domain"/>
    <property type="match status" value="1"/>
</dbReference>
<evidence type="ECO:0000256" key="6">
    <source>
        <dbReference type="ARBA" id="ARBA00022491"/>
    </source>
</evidence>
<dbReference type="GO" id="GO:0005737">
    <property type="term" value="C:cytoplasm"/>
    <property type="evidence" value="ECO:0007669"/>
    <property type="project" value="UniProtKB-SubCell"/>
</dbReference>
<dbReference type="PANTHER" id="PTHR33238">
    <property type="entry name" value="IRON (METAL) DEPENDENT REPRESSOR, DTXR FAMILY"/>
    <property type="match status" value="1"/>
</dbReference>
<comment type="subcellular location">
    <subcellularLocation>
        <location evidence="1">Cytoplasm</location>
    </subcellularLocation>
</comment>
<keyword evidence="8" id="KW-0238">DNA-binding</keyword>
<gene>
    <name evidence="15" type="ORF">SY85_06660</name>
</gene>
<dbReference type="Pfam" id="PF02742">
    <property type="entry name" value="Fe_dep_repr_C"/>
    <property type="match status" value="1"/>
</dbReference>
<dbReference type="InterPro" id="IPR038157">
    <property type="entry name" value="FeoA_core_dom"/>
</dbReference>
<dbReference type="InterPro" id="IPR036421">
    <property type="entry name" value="Fe_dep_repressor_sf"/>
</dbReference>
<dbReference type="STRING" id="1492898.SY85_06660"/>
<dbReference type="InterPro" id="IPR007167">
    <property type="entry name" value="Fe-transptr_FeoA-like"/>
</dbReference>
<dbReference type="Gene3D" id="2.30.30.90">
    <property type="match status" value="1"/>
</dbReference>
<feature type="domain" description="HTH dtxR-type" evidence="14">
    <location>
        <begin position="1"/>
        <end position="64"/>
    </location>
</feature>
<dbReference type="GO" id="GO:0003700">
    <property type="term" value="F:DNA-binding transcription factor activity"/>
    <property type="evidence" value="ECO:0007669"/>
    <property type="project" value="InterPro"/>
</dbReference>
<dbReference type="PATRIC" id="fig|1492898.3.peg.1439"/>
<dbReference type="InterPro" id="IPR036388">
    <property type="entry name" value="WH-like_DNA-bd_sf"/>
</dbReference>
<reference evidence="16" key="1">
    <citation type="submission" date="2015-01" db="EMBL/GenBank/DDBJ databases">
        <title>Flavisolibacter sp./LCS9/ whole genome sequencing.</title>
        <authorList>
            <person name="Kim M.K."/>
            <person name="Srinivasan S."/>
            <person name="Lee J.-J."/>
        </authorList>
    </citation>
    <scope>NUCLEOTIDE SEQUENCE [LARGE SCALE GENOMIC DNA]</scope>
    <source>
        <strain evidence="16">LCS9</strain>
    </source>
</reference>
<dbReference type="SMART" id="SM00529">
    <property type="entry name" value="HTH_DTXR"/>
    <property type="match status" value="1"/>
</dbReference>
<evidence type="ECO:0000256" key="10">
    <source>
        <dbReference type="ARBA" id="ARBA00023163"/>
    </source>
</evidence>
<evidence type="ECO:0000313" key="16">
    <source>
        <dbReference type="Proteomes" id="UP000077177"/>
    </source>
</evidence>
<dbReference type="Proteomes" id="UP000077177">
    <property type="component" value="Chromosome"/>
</dbReference>
<comment type="function">
    <text evidence="12">In the presence of manganese, represses expression of mntH and mntS. Up-regulates expression of mntP.</text>
</comment>
<dbReference type="EMBL" id="CP011390">
    <property type="protein sequence ID" value="ANE50230.1"/>
    <property type="molecule type" value="Genomic_DNA"/>
</dbReference>
<evidence type="ECO:0000256" key="2">
    <source>
        <dbReference type="ARBA" id="ARBA00007871"/>
    </source>
</evidence>
<dbReference type="OrthoDB" id="9791355at2"/>
<evidence type="ECO:0000313" key="15">
    <source>
        <dbReference type="EMBL" id="ANE50230.1"/>
    </source>
</evidence>
<dbReference type="AlphaFoldDB" id="A0A172TT75"/>
<dbReference type="Pfam" id="PF01325">
    <property type="entry name" value="Fe_dep_repress"/>
    <property type="match status" value="1"/>
</dbReference>
<dbReference type="SUPFAM" id="SSF47979">
    <property type="entry name" value="Iron-dependent repressor protein, dimerization domain"/>
    <property type="match status" value="1"/>
</dbReference>
<keyword evidence="16" id="KW-1185">Reference proteome</keyword>
<evidence type="ECO:0000256" key="4">
    <source>
        <dbReference type="ARBA" id="ARBA00022386"/>
    </source>
</evidence>
<keyword evidence="5" id="KW-0963">Cytoplasm</keyword>
<evidence type="ECO:0000256" key="12">
    <source>
        <dbReference type="ARBA" id="ARBA00025185"/>
    </source>
</evidence>
<dbReference type="RefSeq" id="WP_066402710.1">
    <property type="nucleotide sequence ID" value="NZ_CP011390.1"/>
</dbReference>
<dbReference type="InterPro" id="IPR050536">
    <property type="entry name" value="DtxR_MntR_Metal-Reg"/>
</dbReference>
<dbReference type="PROSITE" id="PS50944">
    <property type="entry name" value="HTH_DTXR"/>
    <property type="match status" value="1"/>
</dbReference>
<evidence type="ECO:0000256" key="7">
    <source>
        <dbReference type="ARBA" id="ARBA00023015"/>
    </source>
</evidence>
<sequence>MNFSNSEENYLKAIYHLQAESDTVSTSALAQQLKTKPASITDMMKKLSAKGLLNYKPYYGFTLSAEGKKIALTIIRRHRLWEFFLAQKLGFNWDEVHEVAEELEHVSSKKLIEKLDAYLGFPEFDPHGDPIPDSKGRVRPVQKISLYELAFHQPAFVHHVSNQSTELLELLKHKHITIGTQLEVKKHFQFDNSLQIKIKANKTETISEQLAKNIFVTYEQAKKY</sequence>
<dbReference type="SUPFAM" id="SSF46785">
    <property type="entry name" value="Winged helix' DNA-binding domain"/>
    <property type="match status" value="1"/>
</dbReference>
<evidence type="ECO:0000256" key="5">
    <source>
        <dbReference type="ARBA" id="ARBA00022490"/>
    </source>
</evidence>
<keyword evidence="7" id="KW-0805">Transcription regulation</keyword>
<keyword evidence="6" id="KW-0678">Repressor</keyword>
<evidence type="ECO:0000256" key="8">
    <source>
        <dbReference type="ARBA" id="ARBA00023125"/>
    </source>
</evidence>
<dbReference type="GO" id="GO:0003677">
    <property type="term" value="F:DNA binding"/>
    <property type="evidence" value="ECO:0007669"/>
    <property type="project" value="UniProtKB-KW"/>
</dbReference>
<dbReference type="KEGG" id="fla:SY85_06660"/>
<dbReference type="InterPro" id="IPR001367">
    <property type="entry name" value="Fe_dep_repressor"/>
</dbReference>
<name>A0A172TT75_9BACT</name>
<dbReference type="GO" id="GO:0046914">
    <property type="term" value="F:transition metal ion binding"/>
    <property type="evidence" value="ECO:0007669"/>
    <property type="project" value="InterPro"/>
</dbReference>
<keyword evidence="10" id="KW-0804">Transcription</keyword>
<evidence type="ECO:0000256" key="13">
    <source>
        <dbReference type="ARBA" id="ARBA00032593"/>
    </source>
</evidence>
<reference evidence="15 16" key="2">
    <citation type="journal article" date="2016" name="Int. J. Syst. Evol. Microbiol.">
        <title>Flavisolibacter tropicus sp. nov., isolated from tropical soil.</title>
        <authorList>
            <person name="Lee J.J."/>
            <person name="Kang M.S."/>
            <person name="Kim G.S."/>
            <person name="Lee C.S."/>
            <person name="Lim S."/>
            <person name="Lee J."/>
            <person name="Roh S.H."/>
            <person name="Kang H."/>
            <person name="Ha J.M."/>
            <person name="Bae S."/>
            <person name="Jung H.Y."/>
            <person name="Kim M.K."/>
        </authorList>
    </citation>
    <scope>NUCLEOTIDE SEQUENCE [LARGE SCALE GENOMIC DNA]</scope>
    <source>
        <strain evidence="15 16">LCS9</strain>
    </source>
</reference>